<dbReference type="InterPro" id="IPR017985">
    <property type="entry name" value="MeTrfase_CN4_CS"/>
</dbReference>
<feature type="region of interest" description="Disordered" evidence="9">
    <location>
        <begin position="364"/>
        <end position="393"/>
    </location>
</feature>
<keyword evidence="5" id="KW-0680">Restriction system</keyword>
<protein>
    <recommendedName>
        <fullName evidence="8">Methyltransferase</fullName>
        <ecNumber evidence="8">2.1.1.-</ecNumber>
    </recommendedName>
</protein>
<reference evidence="11 12" key="1">
    <citation type="submission" date="2019-03" db="EMBL/GenBank/DDBJ databases">
        <title>Draft genome sequences of novel Actinobacteria.</title>
        <authorList>
            <person name="Sahin N."/>
            <person name="Ay H."/>
            <person name="Saygin H."/>
        </authorList>
    </citation>
    <scope>NUCLEOTIDE SEQUENCE [LARGE SCALE GENOMIC DNA]</scope>
    <source>
        <strain evidence="11 12">H3C3</strain>
    </source>
</reference>
<evidence type="ECO:0000256" key="1">
    <source>
        <dbReference type="ARBA" id="ARBA00010203"/>
    </source>
</evidence>
<evidence type="ECO:0000256" key="7">
    <source>
        <dbReference type="ARBA" id="ARBA00049120"/>
    </source>
</evidence>
<proteinExistence type="inferred from homology"/>
<evidence type="ECO:0000256" key="5">
    <source>
        <dbReference type="ARBA" id="ARBA00022747"/>
    </source>
</evidence>
<dbReference type="GO" id="GO:0015667">
    <property type="term" value="F:site-specific DNA-methyltransferase (cytosine-N4-specific) activity"/>
    <property type="evidence" value="ECO:0007669"/>
    <property type="project" value="UniProtKB-EC"/>
</dbReference>
<feature type="compositionally biased region" description="Polar residues" evidence="9">
    <location>
        <begin position="280"/>
        <end position="301"/>
    </location>
</feature>
<dbReference type="EMBL" id="SMKU01000199">
    <property type="protein sequence ID" value="TDD77723.1"/>
    <property type="molecule type" value="Genomic_DNA"/>
</dbReference>
<dbReference type="GO" id="GO:0008170">
    <property type="term" value="F:N-methyltransferase activity"/>
    <property type="evidence" value="ECO:0007669"/>
    <property type="project" value="InterPro"/>
</dbReference>
<dbReference type="AlphaFoldDB" id="A0A4R5AXW7"/>
<feature type="compositionally biased region" description="Basic residues" evidence="9">
    <location>
        <begin position="1"/>
        <end position="24"/>
    </location>
</feature>
<evidence type="ECO:0000313" key="11">
    <source>
        <dbReference type="EMBL" id="TDD77723.1"/>
    </source>
</evidence>
<keyword evidence="6" id="KW-0238">DNA-binding</keyword>
<dbReference type="EC" id="2.1.1.-" evidence="8"/>
<gene>
    <name evidence="11" type="ORF">E1298_29790</name>
</gene>
<dbReference type="PROSITE" id="PS00093">
    <property type="entry name" value="N4_MTASE"/>
    <property type="match status" value="1"/>
</dbReference>
<dbReference type="InterPro" id="IPR029063">
    <property type="entry name" value="SAM-dependent_MTases_sf"/>
</dbReference>
<dbReference type="Proteomes" id="UP000294513">
    <property type="component" value="Unassembled WGS sequence"/>
</dbReference>
<feature type="region of interest" description="Disordered" evidence="9">
    <location>
        <begin position="1"/>
        <end position="80"/>
    </location>
</feature>
<dbReference type="InterPro" id="IPR001091">
    <property type="entry name" value="RM_Methyltransferase"/>
</dbReference>
<evidence type="ECO:0000256" key="8">
    <source>
        <dbReference type="RuleBase" id="RU362026"/>
    </source>
</evidence>
<dbReference type="PRINTS" id="PR00508">
    <property type="entry name" value="S21N4MTFRASE"/>
</dbReference>
<evidence type="ECO:0000256" key="6">
    <source>
        <dbReference type="ARBA" id="ARBA00023125"/>
    </source>
</evidence>
<feature type="compositionally biased region" description="Pro residues" evidence="9">
    <location>
        <begin position="38"/>
        <end position="49"/>
    </location>
</feature>
<evidence type="ECO:0000256" key="2">
    <source>
        <dbReference type="ARBA" id="ARBA00022603"/>
    </source>
</evidence>
<evidence type="ECO:0000256" key="3">
    <source>
        <dbReference type="ARBA" id="ARBA00022679"/>
    </source>
</evidence>
<dbReference type="GO" id="GO:0003677">
    <property type="term" value="F:DNA binding"/>
    <property type="evidence" value="ECO:0007669"/>
    <property type="project" value="UniProtKB-KW"/>
</dbReference>
<accession>A0A4R5AXW7</accession>
<keyword evidence="4" id="KW-0949">S-adenosyl-L-methionine</keyword>
<evidence type="ECO:0000256" key="4">
    <source>
        <dbReference type="ARBA" id="ARBA00022691"/>
    </source>
</evidence>
<dbReference type="GO" id="GO:0032259">
    <property type="term" value="P:methylation"/>
    <property type="evidence" value="ECO:0007669"/>
    <property type="project" value="UniProtKB-KW"/>
</dbReference>
<dbReference type="GO" id="GO:0009307">
    <property type="term" value="P:DNA restriction-modification system"/>
    <property type="evidence" value="ECO:0007669"/>
    <property type="project" value="UniProtKB-KW"/>
</dbReference>
<comment type="similarity">
    <text evidence="1">Belongs to the N(4)/N(6)-methyltransferase family. N(4) subfamily.</text>
</comment>
<dbReference type="Pfam" id="PF01555">
    <property type="entry name" value="N6_N4_Mtase"/>
    <property type="match status" value="2"/>
</dbReference>
<feature type="region of interest" description="Disordered" evidence="9">
    <location>
        <begin position="279"/>
        <end position="301"/>
    </location>
</feature>
<keyword evidence="3 11" id="KW-0808">Transferase</keyword>
<feature type="domain" description="DNA methylase N-4/N-6" evidence="10">
    <location>
        <begin position="423"/>
        <end position="459"/>
    </location>
</feature>
<feature type="compositionally biased region" description="Pro residues" evidence="9">
    <location>
        <begin position="56"/>
        <end position="78"/>
    </location>
</feature>
<comment type="caution">
    <text evidence="11">The sequence shown here is derived from an EMBL/GenBank/DDBJ whole genome shotgun (WGS) entry which is preliminary data.</text>
</comment>
<dbReference type="Gene3D" id="3.40.50.150">
    <property type="entry name" value="Vaccinia Virus protein VP39"/>
    <property type="match status" value="2"/>
</dbReference>
<dbReference type="SUPFAM" id="SSF53335">
    <property type="entry name" value="S-adenosyl-L-methionine-dependent methyltransferases"/>
    <property type="match status" value="2"/>
</dbReference>
<organism evidence="11 12">
    <name type="scientific">Actinomadura rubrisoli</name>
    <dbReference type="NCBI Taxonomy" id="2530368"/>
    <lineage>
        <taxon>Bacteria</taxon>
        <taxon>Bacillati</taxon>
        <taxon>Actinomycetota</taxon>
        <taxon>Actinomycetes</taxon>
        <taxon>Streptosporangiales</taxon>
        <taxon>Thermomonosporaceae</taxon>
        <taxon>Actinomadura</taxon>
    </lineage>
</organism>
<name>A0A4R5AXW7_9ACTN</name>
<keyword evidence="2 11" id="KW-0489">Methyltransferase</keyword>
<evidence type="ECO:0000256" key="9">
    <source>
        <dbReference type="SAM" id="MobiDB-lite"/>
    </source>
</evidence>
<comment type="catalytic activity">
    <reaction evidence="7">
        <text>a 2'-deoxycytidine in DNA + S-adenosyl-L-methionine = an N(4)-methyl-2'-deoxycytidine in DNA + S-adenosyl-L-homocysteine + H(+)</text>
        <dbReference type="Rhea" id="RHEA:16857"/>
        <dbReference type="Rhea" id="RHEA-COMP:11369"/>
        <dbReference type="Rhea" id="RHEA-COMP:13674"/>
        <dbReference type="ChEBI" id="CHEBI:15378"/>
        <dbReference type="ChEBI" id="CHEBI:57856"/>
        <dbReference type="ChEBI" id="CHEBI:59789"/>
        <dbReference type="ChEBI" id="CHEBI:85452"/>
        <dbReference type="ChEBI" id="CHEBI:137933"/>
        <dbReference type="EC" id="2.1.1.113"/>
    </reaction>
</comment>
<sequence length="488" mass="53643">MPLHPRRMHRRMARPQPHRRPPPRRHADPQGLRRALPHLPPRSRPPPRQPLQVAARPPPRIAQPPAPVPRPRPPPPPGAATLTAAIIRADARILPFPDASVDLVVTSPPYWGLRSYQDGGTHYDGQIGAEPTWGEYVAALLDCTREWMRVLKPEGSLWVNLGDKYAAAAPGRLGTTGSKTSYARSGYRDTTTAGRPKSLLGLPWRYALGCIDQLSLILRAEVIWSKPNGLPESVKDRVRRSHEQWFHLVKQPRYYSTVDHIREPYADRTLEQARADTHAGLTSGTTGRKNRANITGRNRSGTTLGLGALPRSVWDIPTQPLRVPEHLNVDHFAAFPPALIRPIILGWSPLAICTICGEGRRPVVDKPGLLGGDNNPDSRNGSRRRSTIDGGTAEWQARVAQPDRITSHACACVTPTAPTRPAIVLDPFGGTGTTALVADVHGRHGISADMSADYCRLAQWRTTDPAERARALGVPKPPHIPNEQLELL</sequence>
<evidence type="ECO:0000313" key="12">
    <source>
        <dbReference type="Proteomes" id="UP000294513"/>
    </source>
</evidence>
<dbReference type="InterPro" id="IPR002941">
    <property type="entry name" value="DNA_methylase_N4/N6"/>
</dbReference>
<feature type="domain" description="DNA methylase N-4/N-6" evidence="10">
    <location>
        <begin position="101"/>
        <end position="348"/>
    </location>
</feature>
<keyword evidence="12" id="KW-1185">Reference proteome</keyword>
<dbReference type="OrthoDB" id="9773060at2"/>
<evidence type="ECO:0000259" key="10">
    <source>
        <dbReference type="Pfam" id="PF01555"/>
    </source>
</evidence>